<dbReference type="InterPro" id="IPR015797">
    <property type="entry name" value="NUDIX_hydrolase-like_dom_sf"/>
</dbReference>
<evidence type="ECO:0000256" key="3">
    <source>
        <dbReference type="ARBA" id="ARBA00022457"/>
    </source>
</evidence>
<feature type="binding site" evidence="17">
    <location>
        <begin position="36"/>
        <end position="39"/>
    </location>
    <ligand>
        <name>8-oxo-dGTP</name>
        <dbReference type="ChEBI" id="CHEBI:77896"/>
    </ligand>
</feature>
<dbReference type="Pfam" id="PF14815">
    <property type="entry name" value="NUDIX_4"/>
    <property type="match status" value="1"/>
</dbReference>
<evidence type="ECO:0000256" key="1">
    <source>
        <dbReference type="ARBA" id="ARBA00001946"/>
    </source>
</evidence>
<evidence type="ECO:0000313" key="21">
    <source>
        <dbReference type="Proteomes" id="UP000053784"/>
    </source>
</evidence>
<dbReference type="PRINTS" id="PR00502">
    <property type="entry name" value="NUDIXFAMILY"/>
</dbReference>
<evidence type="ECO:0000256" key="10">
    <source>
        <dbReference type="ARBA" id="ARBA00035861"/>
    </source>
</evidence>
<evidence type="ECO:0000256" key="13">
    <source>
        <dbReference type="ARBA" id="ARBA00040794"/>
    </source>
</evidence>
<evidence type="ECO:0000256" key="14">
    <source>
        <dbReference type="ARBA" id="ARBA00041592"/>
    </source>
</evidence>
<dbReference type="PROSITE" id="PS00893">
    <property type="entry name" value="NUDIX_BOX"/>
    <property type="match status" value="1"/>
</dbReference>
<dbReference type="InterPro" id="IPR047127">
    <property type="entry name" value="MutT-like"/>
</dbReference>
<keyword evidence="5 18" id="KW-0479">Metal-binding</keyword>
<dbReference type="GO" id="GO:0046872">
    <property type="term" value="F:metal ion binding"/>
    <property type="evidence" value="ECO:0007669"/>
    <property type="project" value="UniProtKB-KW"/>
</dbReference>
<evidence type="ECO:0000256" key="15">
    <source>
        <dbReference type="ARBA" id="ARBA00041979"/>
    </source>
</evidence>
<dbReference type="InterPro" id="IPR020084">
    <property type="entry name" value="NUDIX_hydrolase_CS"/>
</dbReference>
<evidence type="ECO:0000256" key="8">
    <source>
        <dbReference type="ARBA" id="ARBA00022842"/>
    </source>
</evidence>
<dbReference type="GO" id="GO:0035539">
    <property type="term" value="F:8-oxo-7,8-dihydrodeoxyguanosine triphosphate pyrophosphatase activity"/>
    <property type="evidence" value="ECO:0007669"/>
    <property type="project" value="UniProtKB-EC"/>
</dbReference>
<evidence type="ECO:0000313" key="20">
    <source>
        <dbReference type="EMBL" id="KEY91135.1"/>
    </source>
</evidence>
<dbReference type="GO" id="GO:0006281">
    <property type="term" value="P:DNA repair"/>
    <property type="evidence" value="ECO:0007669"/>
    <property type="project" value="UniProtKB-KW"/>
</dbReference>
<sequence>MVKFFHVVAAIILNRTKSKIFITKRFKNLHKGGYWEFPGGKIEVGENPEKALVRELNEEVGIVVKKFSYFGGLFHCYLDRRLQLDFFVVYRFDNYPFGKEGQEGRWVKINELENYQFPEANTRILQNIKKLLGGGLCLNLGPVR</sequence>
<dbReference type="FunFam" id="3.90.79.10:FF:000014">
    <property type="entry name" value="8-oxo-dGTP diphosphatase MutT"/>
    <property type="match status" value="1"/>
</dbReference>
<comment type="catalytic activity">
    <reaction evidence="10">
        <text>8-oxo-dGTP + H2O = 8-oxo-dGMP + diphosphate + H(+)</text>
        <dbReference type="Rhea" id="RHEA:31575"/>
        <dbReference type="ChEBI" id="CHEBI:15377"/>
        <dbReference type="ChEBI" id="CHEBI:15378"/>
        <dbReference type="ChEBI" id="CHEBI:33019"/>
        <dbReference type="ChEBI" id="CHEBI:63224"/>
        <dbReference type="ChEBI" id="CHEBI:77896"/>
        <dbReference type="EC" id="3.6.1.55"/>
    </reaction>
</comment>
<feature type="binding site" evidence="18">
    <location>
        <position position="59"/>
    </location>
    <ligand>
        <name>Mg(2+)</name>
        <dbReference type="ChEBI" id="CHEBI:18420"/>
    </ligand>
</feature>
<comment type="similarity">
    <text evidence="2">Belongs to the Nudix hydrolase family.</text>
</comment>
<dbReference type="NCBIfam" id="TIGR00586">
    <property type="entry name" value="mutt"/>
    <property type="match status" value="1"/>
</dbReference>
<evidence type="ECO:0000256" key="9">
    <source>
        <dbReference type="ARBA" id="ARBA00023204"/>
    </source>
</evidence>
<dbReference type="EMBL" id="JGVK01000027">
    <property type="protein sequence ID" value="KEY91135.1"/>
    <property type="molecule type" value="Genomic_DNA"/>
</dbReference>
<evidence type="ECO:0000259" key="19">
    <source>
        <dbReference type="PROSITE" id="PS51462"/>
    </source>
</evidence>
<feature type="binding site" evidence="17">
    <location>
        <position position="121"/>
    </location>
    <ligand>
        <name>8-oxo-dGTP</name>
        <dbReference type="ChEBI" id="CHEBI:77896"/>
    </ligand>
</feature>
<name>A0A084CMV6_9GAMM</name>
<dbReference type="InterPro" id="IPR003561">
    <property type="entry name" value="Mutator_MutT"/>
</dbReference>
<comment type="caution">
    <text evidence="20">The sequence shown here is derived from an EMBL/GenBank/DDBJ whole genome shotgun (WGS) entry which is preliminary data.</text>
</comment>
<evidence type="ECO:0000256" key="4">
    <source>
        <dbReference type="ARBA" id="ARBA00022705"/>
    </source>
</evidence>
<keyword evidence="21" id="KW-1185">Reference proteome</keyword>
<feature type="binding site" evidence="17">
    <location>
        <position position="25"/>
    </location>
    <ligand>
        <name>8-oxo-dGTP</name>
        <dbReference type="ChEBI" id="CHEBI:77896"/>
    </ligand>
</feature>
<keyword evidence="3" id="KW-0515">Mutator protein</keyword>
<feature type="domain" description="Nudix hydrolase" evidence="19">
    <location>
        <begin position="3"/>
        <end position="132"/>
    </location>
</feature>
<evidence type="ECO:0000256" key="6">
    <source>
        <dbReference type="ARBA" id="ARBA00022763"/>
    </source>
</evidence>
<dbReference type="Gene3D" id="3.90.79.10">
    <property type="entry name" value="Nucleoside Triphosphate Pyrophosphohydrolase"/>
    <property type="match status" value="1"/>
</dbReference>
<evidence type="ECO:0000256" key="17">
    <source>
        <dbReference type="PIRSR" id="PIRSR603561-1"/>
    </source>
</evidence>
<dbReference type="SUPFAM" id="SSF55811">
    <property type="entry name" value="Nudix"/>
    <property type="match status" value="1"/>
</dbReference>
<gene>
    <name evidence="20" type="primary">mutT</name>
    <name evidence="20" type="ORF">CF67_04134</name>
</gene>
<dbReference type="InterPro" id="IPR020476">
    <property type="entry name" value="Nudix_hydrolase"/>
</dbReference>
<organism evidence="20 21">
    <name type="scientific">Candidatus Photodesmus blepharonis</name>
    <dbReference type="NCBI Taxonomy" id="1179155"/>
    <lineage>
        <taxon>Bacteria</taxon>
        <taxon>Pseudomonadati</taxon>
        <taxon>Pseudomonadota</taxon>
        <taxon>Gammaproteobacteria</taxon>
        <taxon>Vibrionales</taxon>
        <taxon>Vibrionaceae</taxon>
        <taxon>Candidatus Photodesmus</taxon>
    </lineage>
</organism>
<reference evidence="20 21" key="1">
    <citation type="submission" date="2014-03" db="EMBL/GenBank/DDBJ databases">
        <title>Selection and divergence in the genomes of co-occurring obligate luminous symbionts with specific hosts.</title>
        <authorList>
            <person name="Hendry T.A."/>
            <person name="de Wet J.R."/>
            <person name="Dunlap P.V."/>
        </authorList>
    </citation>
    <scope>NUCLEOTIDE SEQUENCE [LARGE SCALE GENOMIC DNA]</scope>
    <source>
        <strain evidence="20 21">Ppalp.1</strain>
    </source>
</reference>
<keyword evidence="6" id="KW-0227">DNA damage</keyword>
<evidence type="ECO:0000256" key="16">
    <source>
        <dbReference type="ARBA" id="ARBA00042798"/>
    </source>
</evidence>
<dbReference type="eggNOG" id="COG0494">
    <property type="taxonomic scope" value="Bacteria"/>
</dbReference>
<comment type="catalytic activity">
    <reaction evidence="11">
        <text>8-oxo-GTP + H2O = 8-oxo-GMP + diphosphate + H(+)</text>
        <dbReference type="Rhea" id="RHEA:67616"/>
        <dbReference type="ChEBI" id="CHEBI:15377"/>
        <dbReference type="ChEBI" id="CHEBI:15378"/>
        <dbReference type="ChEBI" id="CHEBI:33019"/>
        <dbReference type="ChEBI" id="CHEBI:143553"/>
        <dbReference type="ChEBI" id="CHEBI:145694"/>
    </reaction>
</comment>
<evidence type="ECO:0000256" key="7">
    <source>
        <dbReference type="ARBA" id="ARBA00022801"/>
    </source>
</evidence>
<evidence type="ECO:0000256" key="18">
    <source>
        <dbReference type="PIRSR" id="PIRSR603561-2"/>
    </source>
</evidence>
<dbReference type="CDD" id="cd03425">
    <property type="entry name" value="NUDIX_MutT_NudA_like"/>
    <property type="match status" value="1"/>
</dbReference>
<dbReference type="GO" id="GO:0008413">
    <property type="term" value="F:8-oxo-7,8-dihydroguanosine triphosphate pyrophosphatase activity"/>
    <property type="evidence" value="ECO:0007669"/>
    <property type="project" value="InterPro"/>
</dbReference>
<dbReference type="PANTHER" id="PTHR47707:SF1">
    <property type="entry name" value="NUDIX HYDROLASE FAMILY PROTEIN"/>
    <property type="match status" value="1"/>
</dbReference>
<dbReference type="STRING" id="1179155.CF67_04134"/>
<keyword evidence="8 18" id="KW-0460">Magnesium</keyword>
<comment type="cofactor">
    <cofactor evidence="1 18">
        <name>Mg(2+)</name>
        <dbReference type="ChEBI" id="CHEBI:18420"/>
    </cofactor>
</comment>
<dbReference type="PANTHER" id="PTHR47707">
    <property type="entry name" value="8-OXO-DGTP DIPHOSPHATASE"/>
    <property type="match status" value="1"/>
</dbReference>
<proteinExistence type="inferred from homology"/>
<dbReference type="GO" id="GO:0006260">
    <property type="term" value="P:DNA replication"/>
    <property type="evidence" value="ECO:0007669"/>
    <property type="project" value="UniProtKB-KW"/>
</dbReference>
<evidence type="ECO:0000256" key="5">
    <source>
        <dbReference type="ARBA" id="ARBA00022723"/>
    </source>
</evidence>
<evidence type="ECO:0000256" key="11">
    <source>
        <dbReference type="ARBA" id="ARBA00036904"/>
    </source>
</evidence>
<dbReference type="InterPro" id="IPR029119">
    <property type="entry name" value="MutY_C"/>
</dbReference>
<keyword evidence="4" id="KW-0235">DNA replication</keyword>
<accession>A0A084CMV6</accession>
<keyword evidence="7" id="KW-0378">Hydrolase</keyword>
<dbReference type="PROSITE" id="PS51462">
    <property type="entry name" value="NUDIX"/>
    <property type="match status" value="1"/>
</dbReference>
<protein>
    <recommendedName>
        <fullName evidence="13">8-oxo-dGTP diphosphatase</fullName>
        <ecNumber evidence="12">3.6.1.55</ecNumber>
    </recommendedName>
    <alternativeName>
        <fullName evidence="16">7,8-dihydro-8-oxoguanine-triphosphatase</fullName>
    </alternativeName>
    <alternativeName>
        <fullName evidence="15">Mutator protein MutT</fullName>
    </alternativeName>
    <alternativeName>
        <fullName evidence="14">dGTP pyrophosphohydrolase</fullName>
    </alternativeName>
</protein>
<dbReference type="EC" id="3.6.1.55" evidence="12"/>
<feature type="binding site" evidence="18">
    <location>
        <position position="39"/>
    </location>
    <ligand>
        <name>Mg(2+)</name>
        <dbReference type="ChEBI" id="CHEBI:18420"/>
    </ligand>
</feature>
<dbReference type="AlphaFoldDB" id="A0A084CMV6"/>
<evidence type="ECO:0000256" key="2">
    <source>
        <dbReference type="ARBA" id="ARBA00005582"/>
    </source>
</evidence>
<keyword evidence="9" id="KW-0234">DNA repair</keyword>
<dbReference type="Proteomes" id="UP000053784">
    <property type="component" value="Unassembled WGS sequence"/>
</dbReference>
<evidence type="ECO:0000256" key="12">
    <source>
        <dbReference type="ARBA" id="ARBA00038905"/>
    </source>
</evidence>
<dbReference type="GO" id="GO:0044715">
    <property type="term" value="F:8-oxo-dGDP phosphatase activity"/>
    <property type="evidence" value="ECO:0007669"/>
    <property type="project" value="TreeGrafter"/>
</dbReference>
<feature type="binding site" evidence="17">
    <location>
        <position position="30"/>
    </location>
    <ligand>
        <name>8-oxo-dGTP</name>
        <dbReference type="ChEBI" id="CHEBI:77896"/>
    </ligand>
</feature>
<dbReference type="GO" id="GO:0044716">
    <property type="term" value="F:8-oxo-GDP phosphatase activity"/>
    <property type="evidence" value="ECO:0007669"/>
    <property type="project" value="TreeGrafter"/>
</dbReference>
<dbReference type="InterPro" id="IPR000086">
    <property type="entry name" value="NUDIX_hydrolase_dom"/>
</dbReference>